<accession>A0AAW7CVP4</accession>
<comment type="caution">
    <text evidence="2">The sequence shown here is derived from an EMBL/GenBank/DDBJ whole genome shotgun (WGS) entry which is preliminary data.</text>
</comment>
<evidence type="ECO:0000313" key="2">
    <source>
        <dbReference type="EMBL" id="MDL5356478.1"/>
    </source>
</evidence>
<dbReference type="GeneID" id="83614180"/>
<protein>
    <submittedName>
        <fullName evidence="2">FAD-dependent oxidoreductase</fullName>
    </submittedName>
</protein>
<dbReference type="EMBL" id="JASVWL010000020">
    <property type="protein sequence ID" value="MDL5356478.1"/>
    <property type="molecule type" value="Genomic_DNA"/>
</dbReference>
<dbReference type="Gene3D" id="3.30.70.1990">
    <property type="match status" value="1"/>
</dbReference>
<name>A0AAW7CVP4_9GAMM</name>
<dbReference type="Proteomes" id="UP001224739">
    <property type="component" value="Unassembled WGS sequence"/>
</dbReference>
<reference evidence="2" key="1">
    <citation type="submission" date="2023-06" db="EMBL/GenBank/DDBJ databases">
        <title>Acute promotion of culturable opportunistic pathogens and persistent increase of antibiotic resistance following antibiotic exposure in mouse gut microbiota.</title>
        <authorList>
            <person name="Li L."/>
            <person name="Wang B."/>
            <person name="Sun Y."/>
            <person name="Wang M."/>
            <person name="Xu H."/>
        </authorList>
    </citation>
    <scope>NUCLEOTIDE SEQUENCE</scope>
    <source>
        <strain evidence="2">EPA10_1</strain>
    </source>
</reference>
<organism evidence="2 3">
    <name type="scientific">Proteus faecis</name>
    <dbReference type="NCBI Taxonomy" id="2050967"/>
    <lineage>
        <taxon>Bacteria</taxon>
        <taxon>Pseudomonadati</taxon>
        <taxon>Pseudomonadota</taxon>
        <taxon>Gammaproteobacteria</taxon>
        <taxon>Enterobacterales</taxon>
        <taxon>Morganellaceae</taxon>
        <taxon>Proteus</taxon>
    </lineage>
</organism>
<dbReference type="SUPFAM" id="SSF51905">
    <property type="entry name" value="FAD/NAD(P)-binding domain"/>
    <property type="match status" value="1"/>
</dbReference>
<dbReference type="PANTHER" id="PTHR42923">
    <property type="entry name" value="PROTOPORPHYRINOGEN OXIDASE"/>
    <property type="match status" value="1"/>
</dbReference>
<dbReference type="Pfam" id="PF01593">
    <property type="entry name" value="Amino_oxidase"/>
    <property type="match status" value="1"/>
</dbReference>
<sequence>MKKKNIAIIGGGAAGTVAAWQLRDRHNITVFEANPYIGGHVYTCFVDTNEQKNIPVDMGVEYFNERVAPNVFNLLNYLGIENYVAPSSFHAYFPEEEQCWSNVHYDGSMRQAMESEFSRFQLGMSEVISSGNARYKTMSIADYLAENGYSSGFVYQALYPMISISTGCNVDVSSYPLMFFALSFNANLVSFFAPGYWRKVVGGMNRYLQCLADELGDRVRLNTPVQWVKSRDKAVVLCHSGKEDIFDAVIFATSAEVTLSLLTEATAQQREILSYFTYHDIESVAHHDTRYLGEKSEPHYFNYCQFTDFSAETPGGSVTRVINTLSPYRHLTTPLLVTLDPKMPIDHQKQIKTCRWRVARQLPGDFAHKMRLKEIQGKSNMWFCGVDTSLGGHEGAVASGMVIADRFGAPYPYKHDLLAYIQFQVTKDIMGVKTRGEILKDRLSELLFLTAKKCALHKSLSYKFIKDFIV</sequence>
<dbReference type="PANTHER" id="PTHR42923:SF17">
    <property type="entry name" value="AMINE OXIDASE DOMAIN-CONTAINING PROTEIN"/>
    <property type="match status" value="1"/>
</dbReference>
<gene>
    <name evidence="2" type="ORF">QSH02_16765</name>
</gene>
<dbReference type="InterPro" id="IPR002937">
    <property type="entry name" value="Amino_oxidase"/>
</dbReference>
<dbReference type="AlphaFoldDB" id="A0AAW7CVP4"/>
<dbReference type="GO" id="GO:0016491">
    <property type="term" value="F:oxidoreductase activity"/>
    <property type="evidence" value="ECO:0007669"/>
    <property type="project" value="InterPro"/>
</dbReference>
<dbReference type="InterPro" id="IPR050464">
    <property type="entry name" value="Zeta_carotene_desat/Oxidored"/>
</dbReference>
<proteinExistence type="predicted"/>
<dbReference type="RefSeq" id="WP_073519509.1">
    <property type="nucleotide sequence ID" value="NZ_JASVWJ010000020.1"/>
</dbReference>
<dbReference type="Gene3D" id="1.10.405.20">
    <property type="match status" value="1"/>
</dbReference>
<evidence type="ECO:0000259" key="1">
    <source>
        <dbReference type="Pfam" id="PF01593"/>
    </source>
</evidence>
<evidence type="ECO:0000313" key="3">
    <source>
        <dbReference type="Proteomes" id="UP001224739"/>
    </source>
</evidence>
<feature type="domain" description="Amine oxidase" evidence="1">
    <location>
        <begin position="14"/>
        <end position="259"/>
    </location>
</feature>
<dbReference type="InterPro" id="IPR036188">
    <property type="entry name" value="FAD/NAD-bd_sf"/>
</dbReference>
<dbReference type="Gene3D" id="3.50.50.60">
    <property type="entry name" value="FAD/NAD(P)-binding domain"/>
    <property type="match status" value="1"/>
</dbReference>